<dbReference type="InterPro" id="IPR029071">
    <property type="entry name" value="Ubiquitin-like_domsf"/>
</dbReference>
<protein>
    <submittedName>
        <fullName evidence="1">Uncharacterized protein</fullName>
    </submittedName>
</protein>
<name>A0A6A3HFT5_9STRA</name>
<accession>A0A6A3HFT5</accession>
<evidence type="ECO:0000313" key="2">
    <source>
        <dbReference type="Proteomes" id="UP000429607"/>
    </source>
</evidence>
<dbReference type="SUPFAM" id="SSF54236">
    <property type="entry name" value="Ubiquitin-like"/>
    <property type="match status" value="1"/>
</dbReference>
<reference evidence="1 2" key="1">
    <citation type="submission" date="2018-09" db="EMBL/GenBank/DDBJ databases">
        <title>Genomic investigation of the strawberry pathogen Phytophthora fragariae indicates pathogenicity is determined by transcriptional variation in three key races.</title>
        <authorList>
            <person name="Adams T.M."/>
            <person name="Armitage A.D."/>
            <person name="Sobczyk M.K."/>
            <person name="Bates H.J."/>
            <person name="Dunwell J.M."/>
            <person name="Nellist C.F."/>
            <person name="Harrison R.J."/>
        </authorList>
    </citation>
    <scope>NUCLEOTIDE SEQUENCE [LARGE SCALE GENOMIC DNA]</scope>
    <source>
        <strain evidence="1 2">SCRP249</strain>
    </source>
</reference>
<dbReference type="Gene3D" id="3.10.20.90">
    <property type="entry name" value="Phosphatidylinositol 3-kinase Catalytic Subunit, Chain A, domain 1"/>
    <property type="match status" value="1"/>
</dbReference>
<sequence length="266" mass="30090">MPKVFAAEMITTVLAKIEADDESKTLDFVSIFKEVGSNTFDEFRKMAPLKRKAYKKLKDEATLLISKFHMRWQPKEWVALKSLPGGEEQDPHRDIPAVEIGKARKKFSEIQAGLMIMYPSSQKHLSRVSTASSSITALMALASSLAICRVTEDVTHRKTDLGLAFQLAILIPPSPPMTFPNRLNYRVRASVSRSATSTSTAEPLNNTDDYRAATREYWEDSGLIPFVATMGSFKKEHPFEKRQAEAQRIRFKYSDRIPVICEKADR</sequence>
<gene>
    <name evidence="1" type="ORF">PR001_g27970</name>
</gene>
<dbReference type="EMBL" id="QXFV01004781">
    <property type="protein sequence ID" value="KAE8967852.1"/>
    <property type="molecule type" value="Genomic_DNA"/>
</dbReference>
<evidence type="ECO:0000313" key="1">
    <source>
        <dbReference type="EMBL" id="KAE8967852.1"/>
    </source>
</evidence>
<organism evidence="1 2">
    <name type="scientific">Phytophthora rubi</name>
    <dbReference type="NCBI Taxonomy" id="129364"/>
    <lineage>
        <taxon>Eukaryota</taxon>
        <taxon>Sar</taxon>
        <taxon>Stramenopiles</taxon>
        <taxon>Oomycota</taxon>
        <taxon>Peronosporomycetes</taxon>
        <taxon>Peronosporales</taxon>
        <taxon>Peronosporaceae</taxon>
        <taxon>Phytophthora</taxon>
    </lineage>
</organism>
<proteinExistence type="predicted"/>
<comment type="caution">
    <text evidence="1">The sequence shown here is derived from an EMBL/GenBank/DDBJ whole genome shotgun (WGS) entry which is preliminary data.</text>
</comment>
<dbReference type="AlphaFoldDB" id="A0A6A3HFT5"/>
<dbReference type="Proteomes" id="UP000429607">
    <property type="component" value="Unassembled WGS sequence"/>
</dbReference>
<feature type="non-terminal residue" evidence="1">
    <location>
        <position position="266"/>
    </location>
</feature>